<sequence>MKKLLLGILAFSASGTVLAQAPNTLTAKEKKDGWVLLFDGTTTTGWHTYNQTTVGESWKVTDGALTLTPGAEGRGDLTTDGEYENYELSLEWKIAEGGNSGIIFDVHEDAKFGASYLTGIEMQVLDDVKAEDNKQPNHLAGSLYDIIAPARAANAAGQWNTVKIRQKDGKLTFWMNGSKVVNVGLWDDNWKKLVAGSKFKSFPDFATYKKGRVALQDHGATVSYRNIKVKQL</sequence>
<accession>A0ABP8GJN1</accession>
<keyword evidence="1" id="KW-0732">Signal</keyword>
<evidence type="ECO:0000313" key="4">
    <source>
        <dbReference type="Proteomes" id="UP001500582"/>
    </source>
</evidence>
<organism evidence="3 4">
    <name type="scientific">Mucilaginibacter gynuensis</name>
    <dbReference type="NCBI Taxonomy" id="1302236"/>
    <lineage>
        <taxon>Bacteria</taxon>
        <taxon>Pseudomonadati</taxon>
        <taxon>Bacteroidota</taxon>
        <taxon>Sphingobacteriia</taxon>
        <taxon>Sphingobacteriales</taxon>
        <taxon>Sphingobacteriaceae</taxon>
        <taxon>Mucilaginibacter</taxon>
    </lineage>
</organism>
<dbReference type="RefSeq" id="WP_345211722.1">
    <property type="nucleotide sequence ID" value="NZ_BAABFT010000006.1"/>
</dbReference>
<reference evidence="4" key="1">
    <citation type="journal article" date="2019" name="Int. J. Syst. Evol. Microbiol.">
        <title>The Global Catalogue of Microorganisms (GCM) 10K type strain sequencing project: providing services to taxonomists for standard genome sequencing and annotation.</title>
        <authorList>
            <consortium name="The Broad Institute Genomics Platform"/>
            <consortium name="The Broad Institute Genome Sequencing Center for Infectious Disease"/>
            <person name="Wu L."/>
            <person name="Ma J."/>
        </authorList>
    </citation>
    <scope>NUCLEOTIDE SEQUENCE [LARGE SCALE GENOMIC DNA]</scope>
    <source>
        <strain evidence="4">JCM 17705</strain>
    </source>
</reference>
<comment type="caution">
    <text evidence="3">The sequence shown here is derived from an EMBL/GenBank/DDBJ whole genome shotgun (WGS) entry which is preliminary data.</text>
</comment>
<name>A0ABP8GJN1_9SPHI</name>
<dbReference type="Gene3D" id="2.60.120.560">
    <property type="entry name" value="Exo-inulinase, domain 1"/>
    <property type="match status" value="1"/>
</dbReference>
<feature type="domain" description="3-keto-alpha-glucoside-1,2-lyase/3-keto-2-hydroxy-glucal hydratase" evidence="2">
    <location>
        <begin position="33"/>
        <end position="230"/>
    </location>
</feature>
<gene>
    <name evidence="3" type="ORF">GCM10023149_28020</name>
</gene>
<evidence type="ECO:0000259" key="2">
    <source>
        <dbReference type="Pfam" id="PF06439"/>
    </source>
</evidence>
<dbReference type="EMBL" id="BAABFT010000006">
    <property type="protein sequence ID" value="GAA4325581.1"/>
    <property type="molecule type" value="Genomic_DNA"/>
</dbReference>
<evidence type="ECO:0000313" key="3">
    <source>
        <dbReference type="EMBL" id="GAA4325581.1"/>
    </source>
</evidence>
<dbReference type="Proteomes" id="UP001500582">
    <property type="component" value="Unassembled WGS sequence"/>
</dbReference>
<proteinExistence type="predicted"/>
<feature type="chain" id="PRO_5045362082" evidence="1">
    <location>
        <begin position="20"/>
        <end position="232"/>
    </location>
</feature>
<protein>
    <submittedName>
        <fullName evidence="3">DUF1080 domain-containing protein</fullName>
    </submittedName>
</protein>
<evidence type="ECO:0000256" key="1">
    <source>
        <dbReference type="SAM" id="SignalP"/>
    </source>
</evidence>
<feature type="signal peptide" evidence="1">
    <location>
        <begin position="1"/>
        <end position="19"/>
    </location>
</feature>
<dbReference type="Pfam" id="PF06439">
    <property type="entry name" value="3keto-disac_hyd"/>
    <property type="match status" value="1"/>
</dbReference>
<dbReference type="InterPro" id="IPR010496">
    <property type="entry name" value="AL/BT2_dom"/>
</dbReference>
<keyword evidence="4" id="KW-1185">Reference proteome</keyword>